<keyword evidence="2" id="KW-1015">Disulfide bond</keyword>
<dbReference type="CDD" id="cd00063">
    <property type="entry name" value="FN3"/>
    <property type="match status" value="1"/>
</dbReference>
<feature type="region of interest" description="Disordered" evidence="5">
    <location>
        <begin position="1"/>
        <end position="20"/>
    </location>
</feature>
<dbReference type="PANTHER" id="PTHR47635:SF2">
    <property type="entry name" value="LAMG-LIKE JELLYROLL FOLD DOMAIN-CONTAINING PROTEIN"/>
    <property type="match status" value="1"/>
</dbReference>
<name>A0A7W0HW04_9ACTN</name>
<dbReference type="Pfam" id="PF13385">
    <property type="entry name" value="Laminin_G_3"/>
    <property type="match status" value="2"/>
</dbReference>
<keyword evidence="3" id="KW-0378">Hydrolase</keyword>
<organism evidence="7 8">
    <name type="scientific">Nonomuraea soli</name>
    <dbReference type="NCBI Taxonomy" id="1032476"/>
    <lineage>
        <taxon>Bacteria</taxon>
        <taxon>Bacillati</taxon>
        <taxon>Actinomycetota</taxon>
        <taxon>Actinomycetes</taxon>
        <taxon>Streptosporangiales</taxon>
        <taxon>Streptosporangiaceae</taxon>
        <taxon>Nonomuraea</taxon>
    </lineage>
</organism>
<dbReference type="PANTHER" id="PTHR47635">
    <property type="entry name" value="CUB DOMAIN-CONTAINING PROTEIN"/>
    <property type="match status" value="1"/>
</dbReference>
<dbReference type="InterPro" id="IPR036116">
    <property type="entry name" value="FN3_sf"/>
</dbReference>
<dbReference type="SMART" id="SM00560">
    <property type="entry name" value="LamGL"/>
    <property type="match status" value="2"/>
</dbReference>
<dbReference type="EMBL" id="JACDUR010000012">
    <property type="protein sequence ID" value="MBA2897622.1"/>
    <property type="molecule type" value="Genomic_DNA"/>
</dbReference>
<dbReference type="Proteomes" id="UP000530928">
    <property type="component" value="Unassembled WGS sequence"/>
</dbReference>
<dbReference type="AlphaFoldDB" id="A0A7W0HW04"/>
<evidence type="ECO:0000256" key="5">
    <source>
        <dbReference type="SAM" id="MobiDB-lite"/>
    </source>
</evidence>
<dbReference type="SUPFAM" id="SSF49265">
    <property type="entry name" value="Fibronectin type III"/>
    <property type="match status" value="2"/>
</dbReference>
<reference evidence="7 8" key="1">
    <citation type="submission" date="2020-07" db="EMBL/GenBank/DDBJ databases">
        <title>Genomic Encyclopedia of Type Strains, Phase IV (KMG-IV): sequencing the most valuable type-strain genomes for metagenomic binning, comparative biology and taxonomic classification.</title>
        <authorList>
            <person name="Goeker M."/>
        </authorList>
    </citation>
    <scope>NUCLEOTIDE SEQUENCE [LARGE SCALE GENOMIC DNA]</scope>
    <source>
        <strain evidence="7 8">DSM 45533</strain>
    </source>
</reference>
<evidence type="ECO:0000256" key="2">
    <source>
        <dbReference type="ARBA" id="ARBA00023157"/>
    </source>
</evidence>
<evidence type="ECO:0000313" key="8">
    <source>
        <dbReference type="Proteomes" id="UP000530928"/>
    </source>
</evidence>
<keyword evidence="3" id="KW-0326">Glycosidase</keyword>
<dbReference type="GO" id="GO:0000272">
    <property type="term" value="P:polysaccharide catabolic process"/>
    <property type="evidence" value="ECO:0007669"/>
    <property type="project" value="UniProtKB-KW"/>
</dbReference>
<dbReference type="PROSITE" id="PS50853">
    <property type="entry name" value="FN3"/>
    <property type="match status" value="2"/>
</dbReference>
<gene>
    <name evidence="7" type="ORF">HNR30_009024</name>
</gene>
<dbReference type="InterPro" id="IPR013783">
    <property type="entry name" value="Ig-like_fold"/>
</dbReference>
<dbReference type="Gene3D" id="2.60.120.200">
    <property type="match status" value="2"/>
</dbReference>
<dbReference type="InterPro" id="IPR006558">
    <property type="entry name" value="LamG-like"/>
</dbReference>
<keyword evidence="8" id="KW-1185">Reference proteome</keyword>
<keyword evidence="1" id="KW-0732">Signal</keyword>
<dbReference type="GO" id="GO:0016798">
    <property type="term" value="F:hydrolase activity, acting on glycosyl bonds"/>
    <property type="evidence" value="ECO:0007669"/>
    <property type="project" value="UniProtKB-KW"/>
</dbReference>
<evidence type="ECO:0000259" key="6">
    <source>
        <dbReference type="PROSITE" id="PS50853"/>
    </source>
</evidence>
<comment type="caution">
    <text evidence="7">The sequence shown here is derived from an EMBL/GenBank/DDBJ whole genome shotgun (WGS) entry which is preliminary data.</text>
</comment>
<evidence type="ECO:0000256" key="3">
    <source>
        <dbReference type="ARBA" id="ARBA00023295"/>
    </source>
</evidence>
<sequence>MNEGAGSAVQDLSGKGNHGTITGATWADGRYGKSLRFDGGTSVVKVPSSASLKLSRAFTIEAWITAELSDTQGPIVVKDTSGRPAYGLTGPDREPGDSAYRAAGYVTTNATRKVASTHGFSPYTWQHLATTYDGQRLRVYINGVLEGERLVSGRMQTGNGALRIGGYLGRHFNGLIDEVRIFSTARTTAQIKLDMNHPIVAADQPPSQPTELTVSAQSANVQLNWTASTDDIGVRAYEIHRSTTPEFTPSAATWVGERDALAGTAFWDAGMPAGTHYYRVVALDTGSQPSTPSAAVAVEVTVPGDPPSAPGTLFAGGRLNSAELRWSRPTAEWGVAWYQVHRSTTRGFTPSPRTFIARNNPLVYSDYSLEAGTYYYRVIAVDYAGQAGPPSNEASARVPDQPPGVPSATVTGGPGKATLSWTAPADDDRVTGYEVYRSRQAGAEIGTASILIATVTGTSLVDTGLSAGRHHYRVRAIDSAGQPGELSPSASADVTECPPSDCLAAAYGMNEGTGDAVGDSSGKGNDGTATATAWADGKYGKALSFTTNAAFARVPHSDSLVMDDALTVEAWVYPTEITQTHPLVQKGENGTEEYVLHAAWANYGSPPEGPSGKVEPFYPGGRLVLSPTPLPAGTWSHVAFTFGGGTMKLFVNGVQVAEAGDGYMNAIRPGTNPLRFGQDPYYGSYFKGLIDEVRIYSTNLTAEQIQADMARPV</sequence>
<dbReference type="InterPro" id="IPR013320">
    <property type="entry name" value="ConA-like_dom_sf"/>
</dbReference>
<evidence type="ECO:0000256" key="1">
    <source>
        <dbReference type="ARBA" id="ARBA00022729"/>
    </source>
</evidence>
<dbReference type="InterPro" id="IPR003961">
    <property type="entry name" value="FN3_dom"/>
</dbReference>
<dbReference type="SUPFAM" id="SSF49899">
    <property type="entry name" value="Concanavalin A-like lectins/glucanases"/>
    <property type="match status" value="2"/>
</dbReference>
<keyword evidence="4" id="KW-0119">Carbohydrate metabolism</keyword>
<dbReference type="Gene3D" id="2.60.40.10">
    <property type="entry name" value="Immunoglobulins"/>
    <property type="match status" value="3"/>
</dbReference>
<feature type="domain" description="Fibronectin type-III" evidence="6">
    <location>
        <begin position="306"/>
        <end position="401"/>
    </location>
</feature>
<proteinExistence type="predicted"/>
<keyword evidence="4" id="KW-0624">Polysaccharide degradation</keyword>
<evidence type="ECO:0000313" key="7">
    <source>
        <dbReference type="EMBL" id="MBA2897622.1"/>
    </source>
</evidence>
<protein>
    <recommendedName>
        <fullName evidence="6">Fibronectin type-III domain-containing protein</fullName>
    </recommendedName>
</protein>
<feature type="domain" description="Fibronectin type-III" evidence="6">
    <location>
        <begin position="402"/>
        <end position="500"/>
    </location>
</feature>
<accession>A0A7W0HW04</accession>
<dbReference type="RefSeq" id="WP_181616318.1">
    <property type="nucleotide sequence ID" value="NZ_BAABAM010000014.1"/>
</dbReference>
<evidence type="ECO:0000256" key="4">
    <source>
        <dbReference type="ARBA" id="ARBA00023326"/>
    </source>
</evidence>
<dbReference type="SMART" id="SM00060">
    <property type="entry name" value="FN3"/>
    <property type="match status" value="3"/>
</dbReference>
<feature type="region of interest" description="Disordered" evidence="5">
    <location>
        <begin position="388"/>
        <end position="417"/>
    </location>
</feature>